<dbReference type="EMBL" id="JBHSIU010000046">
    <property type="protein sequence ID" value="MFC5003231.1"/>
    <property type="molecule type" value="Genomic_DNA"/>
</dbReference>
<protein>
    <submittedName>
        <fullName evidence="2">Uncharacterized protein</fullName>
    </submittedName>
</protein>
<comment type="caution">
    <text evidence="2">The sequence shown here is derived from an EMBL/GenBank/DDBJ whole genome shotgun (WGS) entry which is preliminary data.</text>
</comment>
<evidence type="ECO:0000256" key="1">
    <source>
        <dbReference type="SAM" id="MobiDB-lite"/>
    </source>
</evidence>
<gene>
    <name evidence="2" type="ORF">ACFPIJ_36045</name>
</gene>
<feature type="region of interest" description="Disordered" evidence="1">
    <location>
        <begin position="151"/>
        <end position="176"/>
    </location>
</feature>
<dbReference type="RefSeq" id="WP_380122046.1">
    <property type="nucleotide sequence ID" value="NZ_JBHSIU010000046.1"/>
</dbReference>
<dbReference type="Proteomes" id="UP001595912">
    <property type="component" value="Unassembled WGS sequence"/>
</dbReference>
<feature type="compositionally biased region" description="Basic and acidic residues" evidence="1">
    <location>
        <begin position="161"/>
        <end position="176"/>
    </location>
</feature>
<organism evidence="2 3">
    <name type="scientific">Dactylosporangium cerinum</name>
    <dbReference type="NCBI Taxonomy" id="1434730"/>
    <lineage>
        <taxon>Bacteria</taxon>
        <taxon>Bacillati</taxon>
        <taxon>Actinomycetota</taxon>
        <taxon>Actinomycetes</taxon>
        <taxon>Micromonosporales</taxon>
        <taxon>Micromonosporaceae</taxon>
        <taxon>Dactylosporangium</taxon>
    </lineage>
</organism>
<keyword evidence="3" id="KW-1185">Reference proteome</keyword>
<name>A0ABV9W683_9ACTN</name>
<accession>A0ABV9W683</accession>
<evidence type="ECO:0000313" key="3">
    <source>
        <dbReference type="Proteomes" id="UP001595912"/>
    </source>
</evidence>
<evidence type="ECO:0000313" key="2">
    <source>
        <dbReference type="EMBL" id="MFC5003231.1"/>
    </source>
</evidence>
<sequence length="176" mass="19682">MTTLERDAALARSLYHLATDTLSWLDAHVTDDQDEPDVDADALARMRRSVDWLLARLPADERARIEAGKAAAASLPAVAGIFVDVQWWVGACDEDEIDLDVAVKMQESVVSHLLALPDDQRDRLVQLLAELAAAEPHTGRRHELLAFADECGLTDDEEESQHEAPDHREWVRPEDR</sequence>
<reference evidence="3" key="1">
    <citation type="journal article" date="2019" name="Int. J. Syst. Evol. Microbiol.">
        <title>The Global Catalogue of Microorganisms (GCM) 10K type strain sequencing project: providing services to taxonomists for standard genome sequencing and annotation.</title>
        <authorList>
            <consortium name="The Broad Institute Genomics Platform"/>
            <consortium name="The Broad Institute Genome Sequencing Center for Infectious Disease"/>
            <person name="Wu L."/>
            <person name="Ma J."/>
        </authorList>
    </citation>
    <scope>NUCLEOTIDE SEQUENCE [LARGE SCALE GENOMIC DNA]</scope>
    <source>
        <strain evidence="3">CGMCC 4.7152</strain>
    </source>
</reference>
<proteinExistence type="predicted"/>